<organism evidence="6 8">
    <name type="scientific">Budvicia aquatica</name>
    <dbReference type="NCBI Taxonomy" id="82979"/>
    <lineage>
        <taxon>Bacteria</taxon>
        <taxon>Pseudomonadati</taxon>
        <taxon>Pseudomonadota</taxon>
        <taxon>Gammaproteobacteria</taxon>
        <taxon>Enterobacterales</taxon>
        <taxon>Budviciaceae</taxon>
        <taxon>Budvicia</taxon>
    </lineage>
</organism>
<dbReference type="OrthoDB" id="8590323at2"/>
<dbReference type="STRING" id="1111728.GCA_000427805_02724"/>
<dbReference type="Proteomes" id="UP000224974">
    <property type="component" value="Unassembled WGS sequence"/>
</dbReference>
<dbReference type="CDD" id="cd00452">
    <property type="entry name" value="KDPG_aldolase"/>
    <property type="match status" value="1"/>
</dbReference>
<evidence type="ECO:0000313" key="6">
    <source>
        <dbReference type="EMBL" id="PHI28212.1"/>
    </source>
</evidence>
<evidence type="ECO:0000313" key="9">
    <source>
        <dbReference type="Proteomes" id="UP000373449"/>
    </source>
</evidence>
<dbReference type="SUPFAM" id="SSF51569">
    <property type="entry name" value="Aldolase"/>
    <property type="match status" value="1"/>
</dbReference>
<keyword evidence="4 7" id="KW-0456">Lyase</keyword>
<dbReference type="RefSeq" id="WP_029093406.1">
    <property type="nucleotide sequence ID" value="NZ_CAADJA010000002.1"/>
</dbReference>
<dbReference type="InterPro" id="IPR000887">
    <property type="entry name" value="Aldlse_KDPG_KHG"/>
</dbReference>
<protein>
    <submittedName>
        <fullName evidence="6">2-dehydro-3-deoxy-6-phosphogalactonate aldolase</fullName>
        <ecNumber evidence="7">4.1.2.21</ecNumber>
    </submittedName>
</protein>
<evidence type="ECO:0000256" key="2">
    <source>
        <dbReference type="ARBA" id="ARBA00006906"/>
    </source>
</evidence>
<evidence type="ECO:0000313" key="8">
    <source>
        <dbReference type="Proteomes" id="UP000224974"/>
    </source>
</evidence>
<dbReference type="EC" id="4.1.2.21" evidence="7"/>
<dbReference type="NCBIfam" id="NF006600">
    <property type="entry name" value="PRK09140.1"/>
    <property type="match status" value="1"/>
</dbReference>
<keyword evidence="5" id="KW-0119">Carbohydrate metabolism</keyword>
<reference evidence="8" key="2">
    <citation type="submission" date="2017-09" db="EMBL/GenBank/DDBJ databases">
        <title>FDA dAtabase for Regulatory Grade micrObial Sequences (FDA-ARGOS): Supporting development and validation of Infectious Disease Dx tests.</title>
        <authorList>
            <person name="Minogue T."/>
            <person name="Wolcott M."/>
            <person name="Wasieloski L."/>
            <person name="Aguilar W."/>
            <person name="Moore D."/>
            <person name="Tallon L."/>
            <person name="Sadzewicz L."/>
            <person name="Ott S."/>
            <person name="Zhao X."/>
            <person name="Nagaraj S."/>
            <person name="Vavikolanu K."/>
            <person name="Aluvathingal J."/>
            <person name="Nadendla S."/>
            <person name="Sichtig H."/>
        </authorList>
    </citation>
    <scope>NUCLEOTIDE SEQUENCE [LARGE SCALE GENOMIC DNA]</scope>
    <source>
        <strain evidence="8">FDAARGOS_387</strain>
    </source>
</reference>
<dbReference type="EMBL" id="PDDX01000001">
    <property type="protein sequence ID" value="PHI28212.1"/>
    <property type="molecule type" value="Genomic_DNA"/>
</dbReference>
<evidence type="ECO:0000256" key="1">
    <source>
        <dbReference type="ARBA" id="ARBA00004761"/>
    </source>
</evidence>
<gene>
    <name evidence="7" type="primary">dgoA_1</name>
    <name evidence="6" type="ORF">CRN84_02075</name>
    <name evidence="7" type="ORF">NCTC12282_00957</name>
</gene>
<dbReference type="InterPro" id="IPR013785">
    <property type="entry name" value="Aldolase_TIM"/>
</dbReference>
<dbReference type="Pfam" id="PF01081">
    <property type="entry name" value="Aldolase"/>
    <property type="match status" value="1"/>
</dbReference>
<accession>A0A2C6DIR0</accession>
<evidence type="ECO:0000313" key="7">
    <source>
        <dbReference type="EMBL" id="VFS46067.1"/>
    </source>
</evidence>
<name>A0A2C6DIR0_9GAMM</name>
<comment type="subunit">
    <text evidence="3">Homotrimer.</text>
</comment>
<dbReference type="EMBL" id="CAADJA010000002">
    <property type="protein sequence ID" value="VFS46067.1"/>
    <property type="molecule type" value="Genomic_DNA"/>
</dbReference>
<evidence type="ECO:0000256" key="3">
    <source>
        <dbReference type="ARBA" id="ARBA00011233"/>
    </source>
</evidence>
<dbReference type="Gene3D" id="3.20.20.70">
    <property type="entry name" value="Aldolase class I"/>
    <property type="match status" value="1"/>
</dbReference>
<reference evidence="6" key="1">
    <citation type="submission" date="2017-09" db="EMBL/GenBank/DDBJ databases">
        <title>FDA dAtabase for Regulatory Grade micrObial Sequences (FDA-ARGOS): Supporting development and validation of Infectious Disease Dx tests.</title>
        <authorList>
            <person name="Minogue T."/>
            <person name="Wolcott M."/>
            <person name="Wasieloski L."/>
            <person name="Aguilar W."/>
            <person name="Moore D."/>
            <person name="Tallon L.J."/>
            <person name="Sadzewicz L."/>
            <person name="Ott S."/>
            <person name="Zhao X."/>
            <person name="Nagaraj S."/>
            <person name="Vavikolanu K."/>
            <person name="Aluvathingal J."/>
            <person name="Nadendla S."/>
            <person name="Sichtig H."/>
        </authorList>
    </citation>
    <scope>NUCLEOTIDE SEQUENCE</scope>
    <source>
        <strain evidence="6">FDAARGOS_387</strain>
    </source>
</reference>
<reference evidence="7 9" key="3">
    <citation type="submission" date="2019-03" db="EMBL/GenBank/DDBJ databases">
        <authorList>
            <consortium name="Pathogen Informatics"/>
        </authorList>
    </citation>
    <scope>NUCLEOTIDE SEQUENCE [LARGE SCALE GENOMIC DNA]</scope>
    <source>
        <strain evidence="7 9">NCTC12282</strain>
    </source>
</reference>
<evidence type="ECO:0000256" key="5">
    <source>
        <dbReference type="ARBA" id="ARBA00023277"/>
    </source>
</evidence>
<dbReference type="PANTHER" id="PTHR30246:SF1">
    <property type="entry name" value="2-DEHYDRO-3-DEOXY-6-PHOSPHOGALACTONATE ALDOLASE-RELATED"/>
    <property type="match status" value="1"/>
</dbReference>
<proteinExistence type="inferred from homology"/>
<dbReference type="AlphaFoldDB" id="A0A2C6DIR0"/>
<evidence type="ECO:0000256" key="4">
    <source>
        <dbReference type="ARBA" id="ARBA00023239"/>
    </source>
</evidence>
<dbReference type="PANTHER" id="PTHR30246">
    <property type="entry name" value="2-KETO-3-DEOXY-6-PHOSPHOGLUCONATE ALDOLASE"/>
    <property type="match status" value="1"/>
</dbReference>
<dbReference type="GO" id="GO:0008674">
    <property type="term" value="F:2-dehydro-3-deoxy-6-phosphogalactonate aldolase activity"/>
    <property type="evidence" value="ECO:0007669"/>
    <property type="project" value="UniProtKB-EC"/>
</dbReference>
<keyword evidence="8" id="KW-1185">Reference proteome</keyword>
<sequence length="216" mass="22577">MNAEIFLNQLKQSQLPLIAILRGITPKDAQEAALLLVESGFRFLEVPLNSPEPLKTLRIMADTVGDRAQVGAGTVLTTTQVSQVRDAGGQLIISPNYSEAVVKASVALGLTSLPGIATPSEAFAAIHAGACGLKLYPAEMITPAATKAMRAVLPATIACLPVGGIQPSADQMREYCNAGASGFGLGGGLYQAGMSMKTLHSNALRYREAWLQSLLA</sequence>
<comment type="similarity">
    <text evidence="2">Belongs to the KHG/KDPG aldolase family.</text>
</comment>
<dbReference type="Proteomes" id="UP000373449">
    <property type="component" value="Unassembled WGS sequence"/>
</dbReference>
<comment type="pathway">
    <text evidence="1">Carbohydrate acid metabolism.</text>
</comment>